<feature type="domain" description="Cupin type-1" evidence="4">
    <location>
        <begin position="559"/>
        <end position="709"/>
    </location>
</feature>
<keyword evidence="6" id="KW-1185">Reference proteome</keyword>
<dbReference type="CDD" id="cd02244">
    <property type="entry name" value="cupin_7S_vicilin-like_N"/>
    <property type="match status" value="1"/>
</dbReference>
<name>A0A540K7Y1_MALBA</name>
<evidence type="ECO:0000259" key="4">
    <source>
        <dbReference type="SMART" id="SM00835"/>
    </source>
</evidence>
<dbReference type="Pfam" id="PF00190">
    <property type="entry name" value="Cupin_1"/>
    <property type="match status" value="1"/>
</dbReference>
<dbReference type="Gene3D" id="2.60.120.10">
    <property type="entry name" value="Jelly Rolls"/>
    <property type="match status" value="2"/>
</dbReference>
<dbReference type="EMBL" id="VIEB01001846">
    <property type="protein sequence ID" value="TQD70335.1"/>
    <property type="molecule type" value="Genomic_DNA"/>
</dbReference>
<sequence>MVINSKAWLPFLLLVSSLFLAFSLSFTLAEQDTDQQCQQECKDFQSLPIQSTCLSRCKNMGPWSGPPVAGEMVWYSQSHGQECRQECEKQGTRVPLEHCQRQCMQQRKFKQCHEQCQQTIQSPEICQKICRQHIEGGQGEELQSYVSKHHELQQCQQRCQSQRGQKQHQCLQECQDQMRQHGHQQCQQRCQSQRGQKQHQCLQECQDQMRQQGQQGQGQQYGQHQCQQRCQSQRGQKQHQCLQKCQDQTRQHGQQGQQEQEREQMKIICQQHCEMQQGSGGGQQCQRQCEQQVEQLEKQFEQCHQRCQIQEHGQQQQCLSTCIQEIKDQQRRQQQGQGKGQGSGDNGVQDEDQNGKSRQRYDQCMESCSRQQQGQGEQEQCPRQCREQFEQEKGQYQQCKQGCERSSQHDDERGQCKEKCKQLREQQHQRGGGGCNEVEDDEALNGSGYGGAKERYEQCKQSCKSQLQGQGQQEQCPKQCKQQFEQEKQQFKQCKKGCEKQAQDDDQKKQCKLQCAQQGQQQQGGSTGGVHPNQYGQGEEEQMMGDQRNNPFYFPSQMFQSRFQSDEGSLQVLVGFGKSELLRGIKNYGLAIFEAMPNTFVLPHHCDAEAIFVVLNGQCTCTLLLKDRKESFNMEHGDVIRVRAGTTIYLTNNNNDEPLHIAKLIRSVNSPGRFEEFFPAGSGNPESYFSVFSNDILESAFSTPRKELEQGFRQQRGQQGGQGIVMRAPKEQLEALSQRASSARREGRRQSEGPFNLRQLKPVHSNNYGQLFEARPEEFNQFQDMDVSVSCIEMNQQTMMVPHFNSKATFLIYVVEGNVRVEMGCPHLASQMQGQETTEQQEQGEHSGRFMKVNAQLSPGDAFVIPAGHPVAFVTHSNNGNQNQNIRILGFGLNAQYSMRNFLAGQKDNIMLQMNREAKQLAFGQDMEKIFGKQQESYFVPAHKGRRGKSHPMSSILEFAGII</sequence>
<dbReference type="PANTHER" id="PTHR31189:SF41">
    <property type="entry name" value="VICILIN C72"/>
    <property type="match status" value="1"/>
</dbReference>
<dbReference type="STRING" id="106549.A0A540K7Y1"/>
<feature type="region of interest" description="Disordered" evidence="2">
    <location>
        <begin position="333"/>
        <end position="356"/>
    </location>
</feature>
<accession>A0A540K7Y1</accession>
<dbReference type="InterPro" id="IPR014710">
    <property type="entry name" value="RmlC-like_jellyroll"/>
</dbReference>
<evidence type="ECO:0000256" key="2">
    <source>
        <dbReference type="SAM" id="MobiDB-lite"/>
    </source>
</evidence>
<dbReference type="AlphaFoldDB" id="A0A540K7Y1"/>
<dbReference type="Proteomes" id="UP000315295">
    <property type="component" value="Unassembled WGS sequence"/>
</dbReference>
<evidence type="ECO:0000256" key="1">
    <source>
        <dbReference type="ARBA" id="ARBA00023597"/>
    </source>
</evidence>
<evidence type="ECO:0000313" key="6">
    <source>
        <dbReference type="Proteomes" id="UP000315295"/>
    </source>
</evidence>
<dbReference type="SMART" id="SM00835">
    <property type="entry name" value="Cupin_1"/>
    <property type="match status" value="2"/>
</dbReference>
<feature type="domain" description="Cupin type-1" evidence="4">
    <location>
        <begin position="755"/>
        <end position="931"/>
    </location>
</feature>
<feature type="region of interest" description="Disordered" evidence="2">
    <location>
        <begin position="738"/>
        <end position="760"/>
    </location>
</feature>
<dbReference type="SUPFAM" id="SSF51182">
    <property type="entry name" value="RmlC-like cupins"/>
    <property type="match status" value="2"/>
</dbReference>
<dbReference type="PANTHER" id="PTHR31189">
    <property type="entry name" value="OS03G0336100 PROTEIN-RELATED"/>
    <property type="match status" value="1"/>
</dbReference>
<evidence type="ECO:0000313" key="5">
    <source>
        <dbReference type="EMBL" id="TQD70335.1"/>
    </source>
</evidence>
<dbReference type="InterPro" id="IPR011051">
    <property type="entry name" value="RmlC_Cupin_sf"/>
</dbReference>
<dbReference type="InterPro" id="IPR050253">
    <property type="entry name" value="Seed_Storage-Functional"/>
</dbReference>
<feature type="chain" id="PRO_5022195056" description="Cupin type-1 domain-containing protein" evidence="3">
    <location>
        <begin position="30"/>
        <end position="963"/>
    </location>
</feature>
<reference evidence="5 6" key="1">
    <citation type="journal article" date="2019" name="G3 (Bethesda)">
        <title>Sequencing of a Wild Apple (Malus baccata) Genome Unravels the Differences Between Cultivated and Wild Apple Species Regarding Disease Resistance and Cold Tolerance.</title>
        <authorList>
            <person name="Chen X."/>
        </authorList>
    </citation>
    <scope>NUCLEOTIDE SEQUENCE [LARGE SCALE GENOMIC DNA]</scope>
    <source>
        <strain evidence="6">cv. Shandingzi</strain>
        <tissue evidence="5">Leaves</tissue>
    </source>
</reference>
<comment type="similarity">
    <text evidence="1">Belongs to the 7S seed storage protein family.</text>
</comment>
<dbReference type="InterPro" id="IPR006045">
    <property type="entry name" value="Cupin_1"/>
</dbReference>
<keyword evidence="3" id="KW-0732">Signal</keyword>
<evidence type="ECO:0000256" key="3">
    <source>
        <dbReference type="SAM" id="SignalP"/>
    </source>
</evidence>
<proteinExistence type="inferred from homology"/>
<organism evidence="5 6">
    <name type="scientific">Malus baccata</name>
    <name type="common">Siberian crab apple</name>
    <name type="synonym">Pyrus baccata</name>
    <dbReference type="NCBI Taxonomy" id="106549"/>
    <lineage>
        <taxon>Eukaryota</taxon>
        <taxon>Viridiplantae</taxon>
        <taxon>Streptophyta</taxon>
        <taxon>Embryophyta</taxon>
        <taxon>Tracheophyta</taxon>
        <taxon>Spermatophyta</taxon>
        <taxon>Magnoliopsida</taxon>
        <taxon>eudicotyledons</taxon>
        <taxon>Gunneridae</taxon>
        <taxon>Pentapetalae</taxon>
        <taxon>rosids</taxon>
        <taxon>fabids</taxon>
        <taxon>Rosales</taxon>
        <taxon>Rosaceae</taxon>
        <taxon>Amygdaloideae</taxon>
        <taxon>Maleae</taxon>
        <taxon>Malus</taxon>
    </lineage>
</organism>
<feature type="signal peptide" evidence="3">
    <location>
        <begin position="1"/>
        <end position="29"/>
    </location>
</feature>
<protein>
    <recommendedName>
        <fullName evidence="4">Cupin type-1 domain-containing protein</fullName>
    </recommendedName>
</protein>
<gene>
    <name evidence="5" type="ORF">C1H46_044128</name>
</gene>
<comment type="caution">
    <text evidence="5">The sequence shown here is derived from an EMBL/GenBank/DDBJ whole genome shotgun (WGS) entry which is preliminary data.</text>
</comment>
<dbReference type="CDD" id="cd02245">
    <property type="entry name" value="cupin_7S_vicilin-like_C"/>
    <property type="match status" value="1"/>
</dbReference>
<feature type="region of interest" description="Disordered" evidence="2">
    <location>
        <begin position="521"/>
        <end position="548"/>
    </location>
</feature>